<dbReference type="Pfam" id="PF03105">
    <property type="entry name" value="SPX"/>
    <property type="match status" value="1"/>
</dbReference>
<dbReference type="PROSITE" id="PS51382">
    <property type="entry name" value="SPX"/>
    <property type="match status" value="1"/>
</dbReference>
<keyword evidence="5 7" id="KW-0472">Membrane</keyword>
<keyword evidence="4 7" id="KW-1133">Transmembrane helix</keyword>
<dbReference type="EMBL" id="JASEJX010000033">
    <property type="protein sequence ID" value="KAK4510716.1"/>
    <property type="molecule type" value="Genomic_DNA"/>
</dbReference>
<evidence type="ECO:0000256" key="4">
    <source>
        <dbReference type="ARBA" id="ARBA00022989"/>
    </source>
</evidence>
<dbReference type="PANTHER" id="PTHR46140">
    <property type="entry name" value="VACUOLAR TRANSPORTER CHAPERONE 1-RELATED"/>
    <property type="match status" value="1"/>
</dbReference>
<evidence type="ECO:0000256" key="7">
    <source>
        <dbReference type="SAM" id="Phobius"/>
    </source>
</evidence>
<gene>
    <name evidence="9" type="primary">CAT2_2</name>
    <name evidence="9" type="ORF">ATC70_005149</name>
</gene>
<dbReference type="InterPro" id="IPR018966">
    <property type="entry name" value="VTC_domain"/>
</dbReference>
<feature type="region of interest" description="Disordered" evidence="6">
    <location>
        <begin position="505"/>
        <end position="550"/>
    </location>
</feature>
<dbReference type="GO" id="GO:0000329">
    <property type="term" value="C:fungal-type vacuole membrane"/>
    <property type="evidence" value="ECO:0007669"/>
    <property type="project" value="TreeGrafter"/>
</dbReference>
<dbReference type="GO" id="GO:0004092">
    <property type="term" value="F:carnitine O-acetyltransferase activity"/>
    <property type="evidence" value="ECO:0007669"/>
    <property type="project" value="UniProtKB-EC"/>
</dbReference>
<dbReference type="PANTHER" id="PTHR46140:SF2">
    <property type="entry name" value="VACUOLAR TRANSPORTER CHAPERONE 3 COMPLEX SUBUNIT 3-RELATED"/>
    <property type="match status" value="1"/>
</dbReference>
<dbReference type="RefSeq" id="XP_064677382.1">
    <property type="nucleotide sequence ID" value="XM_064824446.1"/>
</dbReference>
<sequence length="742" mass="84989">MKFGAHFQEAISPEWHSYYLDYDLLKQKLRKAETDGAFTERDETEFVELLDGNLEKVNAFHKAQMNRIQNEIDFCTTSISGQLVPASQDHSSTIELASLQEKINSIADDVNRLEKFTRFNYTGFLKIVKKHDRHTNYILRPMFMVRLNQCPFWKKEEDNNALLIKLSSLFSQVRNGGGDGAMSFQQPLSASLIKEPEFGLDTRRTVIKRFFVHTDDVLELKTSVLRHLPVLVYRSRDNSSQEDIDPPISTLYLDNAEMDSYCSRVESAPHSQIIRLRWYGSAKGNRYISVERRTLEDENLGDLKDKFTIKDKYVDGFLQGDETFLQKNIKKMEMNGRSKEDIDKFADLVQQVQKTIMEKHMKPILRTYYKRTAFQIPGDTAVRMALDTDLCFLREDSGLFLNEPVVRRPKGNWRRPDADINFPFNSLKKDIEVNRYPYATFEIKLDLAPGEEEPKWITNLQDNGLLEEAYQFSKFVHGMAIMFENRVPLLPYWLAQIDDDRKLLPTLPSQAPSVSVKKPTKAQQQQQQQQQNQPPHVSEETSLLSNQQQASNYLNVPSTSSTAASLVSEEGESLASRSDGNIWQRIAQFPDQLGRMLSGDRGDDNQQEQGEQTFVLPPGVKIPKKVVTPIKVEPKVFFANERTYFSWMKFGTMLSTFSLALFNTGDAVGKLSGVLYTLIALSTLIYGVGLYYRRRELIRARLAGPYDEMIGPTVICFTLMAAVGINAYLKFTIPAPGLLYLY</sequence>
<organism evidence="9 10">
    <name type="scientific">Mucor velutinosus</name>
    <dbReference type="NCBI Taxonomy" id="708070"/>
    <lineage>
        <taxon>Eukaryota</taxon>
        <taxon>Fungi</taxon>
        <taxon>Fungi incertae sedis</taxon>
        <taxon>Mucoromycota</taxon>
        <taxon>Mucoromycotina</taxon>
        <taxon>Mucoromycetes</taxon>
        <taxon>Mucorales</taxon>
        <taxon>Mucorineae</taxon>
        <taxon>Mucoraceae</taxon>
        <taxon>Mucor</taxon>
    </lineage>
</organism>
<evidence type="ECO:0000256" key="3">
    <source>
        <dbReference type="ARBA" id="ARBA00022692"/>
    </source>
</evidence>
<feature type="compositionally biased region" description="Low complexity" evidence="6">
    <location>
        <begin position="523"/>
        <end position="533"/>
    </location>
</feature>
<feature type="compositionally biased region" description="Polar residues" evidence="6">
    <location>
        <begin position="540"/>
        <end position="550"/>
    </location>
</feature>
<dbReference type="InterPro" id="IPR042267">
    <property type="entry name" value="VTC_sf"/>
</dbReference>
<dbReference type="Proteomes" id="UP001304243">
    <property type="component" value="Unassembled WGS sequence"/>
</dbReference>
<dbReference type="Gene3D" id="3.20.100.30">
    <property type="entry name" value="VTC, catalytic tunnel domain"/>
    <property type="match status" value="1"/>
</dbReference>
<evidence type="ECO:0000313" key="10">
    <source>
        <dbReference type="Proteomes" id="UP001304243"/>
    </source>
</evidence>
<dbReference type="GO" id="GO:0006799">
    <property type="term" value="P:polyphosphate biosynthetic process"/>
    <property type="evidence" value="ECO:0007669"/>
    <property type="project" value="UniProtKB-ARBA"/>
</dbReference>
<protein>
    <submittedName>
        <fullName evidence="9">Carnitine O-acetyltransferase mitochondrial</fullName>
        <ecNumber evidence="9">2.3.1.7</ecNumber>
    </submittedName>
</protein>
<dbReference type="GO" id="GO:0033254">
    <property type="term" value="C:vacuolar transporter chaperone complex"/>
    <property type="evidence" value="ECO:0007669"/>
    <property type="project" value="TreeGrafter"/>
</dbReference>
<dbReference type="CDD" id="cd14480">
    <property type="entry name" value="SPX_VTC2_like"/>
    <property type="match status" value="1"/>
</dbReference>
<dbReference type="Pfam" id="PF02656">
    <property type="entry name" value="DUF202"/>
    <property type="match status" value="1"/>
</dbReference>
<dbReference type="GeneID" id="89948835"/>
<proteinExistence type="predicted"/>
<dbReference type="AlphaFoldDB" id="A0AAN7DA30"/>
<evidence type="ECO:0000256" key="2">
    <source>
        <dbReference type="ARBA" id="ARBA00022554"/>
    </source>
</evidence>
<comment type="caution">
    <text evidence="9">The sequence shown here is derived from an EMBL/GenBank/DDBJ whole genome shotgun (WGS) entry which is preliminary data.</text>
</comment>
<comment type="subcellular location">
    <subcellularLocation>
        <location evidence="1">Vacuole membrane</location>
        <topology evidence="1">Multi-pass membrane protein</topology>
    </subcellularLocation>
</comment>
<dbReference type="InterPro" id="IPR051572">
    <property type="entry name" value="VTC_Complex_Subunit"/>
</dbReference>
<evidence type="ECO:0000259" key="8">
    <source>
        <dbReference type="PROSITE" id="PS51382"/>
    </source>
</evidence>
<feature type="transmembrane region" description="Helical" evidence="7">
    <location>
        <begin position="674"/>
        <end position="692"/>
    </location>
</feature>
<evidence type="ECO:0000256" key="1">
    <source>
        <dbReference type="ARBA" id="ARBA00004128"/>
    </source>
</evidence>
<name>A0AAN7DA30_9FUNG</name>
<accession>A0AAN7DA30</accession>
<dbReference type="InterPro" id="IPR004331">
    <property type="entry name" value="SPX_dom"/>
</dbReference>
<keyword evidence="10" id="KW-1185">Reference proteome</keyword>
<keyword evidence="9" id="KW-0012">Acyltransferase</keyword>
<evidence type="ECO:0000313" key="9">
    <source>
        <dbReference type="EMBL" id="KAK4510716.1"/>
    </source>
</evidence>
<feature type="domain" description="SPX" evidence="8">
    <location>
        <begin position="1"/>
        <end position="145"/>
    </location>
</feature>
<dbReference type="Pfam" id="PF09359">
    <property type="entry name" value="VTC"/>
    <property type="match status" value="1"/>
</dbReference>
<keyword evidence="2" id="KW-0926">Vacuole</keyword>
<keyword evidence="3 7" id="KW-0812">Transmembrane</keyword>
<keyword evidence="9" id="KW-0808">Transferase</keyword>
<reference evidence="9 10" key="1">
    <citation type="submission" date="2022-11" db="EMBL/GenBank/DDBJ databases">
        <title>Mucor velutinosus strain NIH1002 WGS.</title>
        <authorList>
            <person name="Subramanian P."/>
            <person name="Mullikin J.C."/>
            <person name="Segre J.A."/>
            <person name="Zelazny A.M."/>
        </authorList>
    </citation>
    <scope>NUCLEOTIDE SEQUENCE [LARGE SCALE GENOMIC DNA]</scope>
    <source>
        <strain evidence="9 10">NIH1002</strain>
    </source>
</reference>
<dbReference type="EC" id="2.3.1.7" evidence="9"/>
<feature type="transmembrane region" description="Helical" evidence="7">
    <location>
        <begin position="713"/>
        <end position="733"/>
    </location>
</feature>
<evidence type="ECO:0000256" key="6">
    <source>
        <dbReference type="SAM" id="MobiDB-lite"/>
    </source>
</evidence>
<evidence type="ECO:0000256" key="5">
    <source>
        <dbReference type="ARBA" id="ARBA00023136"/>
    </source>
</evidence>
<dbReference type="InterPro" id="IPR003807">
    <property type="entry name" value="DUF202"/>
</dbReference>